<evidence type="ECO:0000313" key="5">
    <source>
        <dbReference type="Proteomes" id="UP000034181"/>
    </source>
</evidence>
<dbReference type="Gene3D" id="3.40.50.2020">
    <property type="match status" value="1"/>
</dbReference>
<dbReference type="GO" id="GO:0006222">
    <property type="term" value="P:UMP biosynthetic process"/>
    <property type="evidence" value="ECO:0007669"/>
    <property type="project" value="TreeGrafter"/>
</dbReference>
<protein>
    <submittedName>
        <fullName evidence="4">Orotate phosphoribosyltransferase</fullName>
    </submittedName>
</protein>
<keyword evidence="2" id="KW-0665">Pyrimidine biosynthesis</keyword>
<dbReference type="PANTHER" id="PTHR19278:SF9">
    <property type="entry name" value="URIDINE 5'-MONOPHOSPHATE SYNTHASE"/>
    <property type="match status" value="1"/>
</dbReference>
<accession>A0A0G0KDV2</accession>
<evidence type="ECO:0000313" key="4">
    <source>
        <dbReference type="EMBL" id="KKQ73650.1"/>
    </source>
</evidence>
<dbReference type="AlphaFoldDB" id="A0A0G0KDV2"/>
<dbReference type="Proteomes" id="UP000034181">
    <property type="component" value="Unassembled WGS sequence"/>
</dbReference>
<dbReference type="CDD" id="cd06223">
    <property type="entry name" value="PRTases_typeI"/>
    <property type="match status" value="1"/>
</dbReference>
<gene>
    <name evidence="4" type="ORF">US96_C0057G0003</name>
</gene>
<dbReference type="PANTHER" id="PTHR19278">
    <property type="entry name" value="OROTATE PHOSPHORIBOSYLTRANSFERASE"/>
    <property type="match status" value="1"/>
</dbReference>
<organism evidence="4 5">
    <name type="scientific">Candidatus Woesebacteria bacterium GW2011_GWB1_38_5b</name>
    <dbReference type="NCBI Taxonomy" id="1618569"/>
    <lineage>
        <taxon>Bacteria</taxon>
        <taxon>Candidatus Woeseibacteriota</taxon>
    </lineage>
</organism>
<name>A0A0G0KDV2_9BACT</name>
<evidence type="ECO:0000256" key="2">
    <source>
        <dbReference type="ARBA" id="ARBA00022975"/>
    </source>
</evidence>
<dbReference type="InterPro" id="IPR000836">
    <property type="entry name" value="PRTase_dom"/>
</dbReference>
<reference evidence="4 5" key="1">
    <citation type="journal article" date="2015" name="Nature">
        <title>rRNA introns, odd ribosomes, and small enigmatic genomes across a large radiation of phyla.</title>
        <authorList>
            <person name="Brown C.T."/>
            <person name="Hug L.A."/>
            <person name="Thomas B.C."/>
            <person name="Sharon I."/>
            <person name="Castelle C.J."/>
            <person name="Singh A."/>
            <person name="Wilkins M.J."/>
            <person name="Williams K.H."/>
            <person name="Banfield J.F."/>
        </authorList>
    </citation>
    <scope>NUCLEOTIDE SEQUENCE [LARGE SCALE GENOMIC DNA]</scope>
</reference>
<dbReference type="GO" id="GO:0019856">
    <property type="term" value="P:pyrimidine nucleobase biosynthetic process"/>
    <property type="evidence" value="ECO:0007669"/>
    <property type="project" value="TreeGrafter"/>
</dbReference>
<dbReference type="EMBL" id="LBUZ01000057">
    <property type="protein sequence ID" value="KKQ73650.1"/>
    <property type="molecule type" value="Genomic_DNA"/>
</dbReference>
<proteinExistence type="predicted"/>
<feature type="domain" description="Phosphoribosyltransferase" evidence="3">
    <location>
        <begin position="73"/>
        <end position="179"/>
    </location>
</feature>
<sequence>MVVDRLKDVERPEGLTSTQEVLSSQLFDIGAIKFGAFKLNLHDAHPEAPLSPIYIDLRVLRRFPEAKAAAVDAYQEITEPLKFDLLADVPTAATPLVASLSDRLGVGMITPRTDSKGHGTGAKIDGLQESDRGKTVLLVDDLVTNADSKLEAASVLIQNGLVVKDVVVLVDRGQGGKEQLAENGLVLHSAMSMPQMLDFYTRVGQVSIADHAKINKGLADLNIFLSSLKQQ</sequence>
<evidence type="ECO:0000256" key="1">
    <source>
        <dbReference type="ARBA" id="ARBA00004725"/>
    </source>
</evidence>
<dbReference type="InterPro" id="IPR029057">
    <property type="entry name" value="PRTase-like"/>
</dbReference>
<dbReference type="GO" id="GO:0004590">
    <property type="term" value="F:orotidine-5'-phosphate decarboxylase activity"/>
    <property type="evidence" value="ECO:0007669"/>
    <property type="project" value="TreeGrafter"/>
</dbReference>
<dbReference type="SUPFAM" id="SSF53271">
    <property type="entry name" value="PRTase-like"/>
    <property type="match status" value="1"/>
</dbReference>
<keyword evidence="4" id="KW-0328">Glycosyltransferase</keyword>
<comment type="caution">
    <text evidence="4">The sequence shown here is derived from an EMBL/GenBank/DDBJ whole genome shotgun (WGS) entry which is preliminary data.</text>
</comment>
<comment type="pathway">
    <text evidence="1">Pyrimidine metabolism; UMP biosynthesis via de novo pathway.</text>
</comment>
<dbReference type="GO" id="GO:0004588">
    <property type="term" value="F:orotate phosphoribosyltransferase activity"/>
    <property type="evidence" value="ECO:0007669"/>
    <property type="project" value="TreeGrafter"/>
</dbReference>
<dbReference type="Pfam" id="PF00156">
    <property type="entry name" value="Pribosyltran"/>
    <property type="match status" value="1"/>
</dbReference>
<evidence type="ECO:0000259" key="3">
    <source>
        <dbReference type="Pfam" id="PF00156"/>
    </source>
</evidence>
<keyword evidence="4" id="KW-0808">Transferase</keyword>